<feature type="coiled-coil region" evidence="4">
    <location>
        <begin position="38"/>
        <end position="65"/>
    </location>
</feature>
<evidence type="ECO:0000313" key="5">
    <source>
        <dbReference type="EMBL" id="MBX10410.1"/>
    </source>
</evidence>
<evidence type="ECO:0000256" key="4">
    <source>
        <dbReference type="SAM" id="Coils"/>
    </source>
</evidence>
<protein>
    <submittedName>
        <fullName evidence="5">V-type proton ATPase subunit E</fullName>
    </submittedName>
</protein>
<dbReference type="AlphaFoldDB" id="A0A2P2KXG7"/>
<keyword evidence="3" id="KW-0406">Ion transport</keyword>
<dbReference type="Gene3D" id="3.30.2320.30">
    <property type="entry name" value="ATP synthase, E subunit, C-terminal"/>
    <property type="match status" value="1"/>
</dbReference>
<dbReference type="HAMAP" id="MF_00311">
    <property type="entry name" value="ATP_synth_E_arch"/>
    <property type="match status" value="1"/>
</dbReference>
<keyword evidence="4" id="KW-0175">Coiled coil</keyword>
<dbReference type="SUPFAM" id="SSF160527">
    <property type="entry name" value="V-type ATPase subunit E-like"/>
    <property type="match status" value="1"/>
</dbReference>
<dbReference type="Pfam" id="PF01991">
    <property type="entry name" value="vATP-synt_E"/>
    <property type="match status" value="1"/>
</dbReference>
<proteinExistence type="inferred from homology"/>
<dbReference type="InterPro" id="IPR002842">
    <property type="entry name" value="ATPase_V1_Esu"/>
</dbReference>
<organism evidence="5">
    <name type="scientific">Rhizophora mucronata</name>
    <name type="common">Asiatic mangrove</name>
    <dbReference type="NCBI Taxonomy" id="61149"/>
    <lineage>
        <taxon>Eukaryota</taxon>
        <taxon>Viridiplantae</taxon>
        <taxon>Streptophyta</taxon>
        <taxon>Embryophyta</taxon>
        <taxon>Tracheophyta</taxon>
        <taxon>Spermatophyta</taxon>
        <taxon>Magnoliopsida</taxon>
        <taxon>eudicotyledons</taxon>
        <taxon>Gunneridae</taxon>
        <taxon>Pentapetalae</taxon>
        <taxon>rosids</taxon>
        <taxon>fabids</taxon>
        <taxon>Malpighiales</taxon>
        <taxon>Rhizophoraceae</taxon>
        <taxon>Rhizophora</taxon>
    </lineage>
</organism>
<name>A0A2P2KXG7_RHIMU</name>
<comment type="similarity">
    <text evidence="1">Belongs to the V-ATPase E subunit family.</text>
</comment>
<evidence type="ECO:0000256" key="1">
    <source>
        <dbReference type="ARBA" id="ARBA00005901"/>
    </source>
</evidence>
<dbReference type="EMBL" id="GGEC01029926">
    <property type="protein sequence ID" value="MBX10410.1"/>
    <property type="molecule type" value="Transcribed_RNA"/>
</dbReference>
<dbReference type="GO" id="GO:0046961">
    <property type="term" value="F:proton-transporting ATPase activity, rotational mechanism"/>
    <property type="evidence" value="ECO:0007669"/>
    <property type="project" value="InterPro"/>
</dbReference>
<evidence type="ECO:0000256" key="3">
    <source>
        <dbReference type="ARBA" id="ARBA00023065"/>
    </source>
</evidence>
<accession>A0A2P2KXG7</accession>
<keyword evidence="2" id="KW-0813">Transport</keyword>
<dbReference type="GO" id="GO:0033178">
    <property type="term" value="C:proton-transporting two-sector ATPase complex, catalytic domain"/>
    <property type="evidence" value="ECO:0007669"/>
    <property type="project" value="InterPro"/>
</dbReference>
<dbReference type="InterPro" id="IPR038495">
    <property type="entry name" value="ATPase_E_C"/>
</dbReference>
<sequence>MNDADVSKQIQQMVRFIRQEAEEKANEISVSAEEEFNIEKLQLLEAEKKKIRQEYERKEKQLEIRKKIEYSMQLNASRIKVLQAQDDEVNSMNEAAAKELLSVSGHHLVYKTLLKDLIVQGLLRLKEPAVLLRCRREDHHLVESVLDSAKEEYAEKVKVHPPEIIVDHHVYLPPAPSHYNAHGPFCSGGVVLASRDGKIVCENTLDARLDVVFRKKLPEIRKWLFGQVVA</sequence>
<evidence type="ECO:0000256" key="2">
    <source>
        <dbReference type="ARBA" id="ARBA00022448"/>
    </source>
</evidence>
<dbReference type="Gene3D" id="6.10.250.1620">
    <property type="match status" value="1"/>
</dbReference>
<dbReference type="PANTHER" id="PTHR45715">
    <property type="entry name" value="ATPASE H+-TRANSPORTING V1 SUBUNIT E1A-RELATED"/>
    <property type="match status" value="1"/>
</dbReference>
<reference evidence="5" key="1">
    <citation type="submission" date="2018-02" db="EMBL/GenBank/DDBJ databases">
        <title>Rhizophora mucronata_Transcriptome.</title>
        <authorList>
            <person name="Meera S.P."/>
            <person name="Sreeshan A."/>
            <person name="Augustine A."/>
        </authorList>
    </citation>
    <scope>NUCLEOTIDE SEQUENCE</scope>
    <source>
        <tissue evidence="5">Leaf</tissue>
    </source>
</reference>